<sequence>MPLAVSIRANNGGQRRATPGTNVSGAIASSSGVIGVSGVPSGPRLRASTSAAASPASSYSQSQSYSYSYLSLSQSVPGRVQRLVSPFAQSPSPQPQQPSPSPQFGQFGQAGQFEELEYAAPSFGHPAVLGQQTRILSQSPRSPLRRVSSRASVTPANLLPRPIASSRSTSTAAAAVRAESLALSYRDLGFGLLGSAMPPAATRAAAAFEAANIKLSIEIKNRSDSDAHSDSNDSSDGDNIPATRDATHFATSWASIAAAPVALQHPDESSPLLLEQGEFNMSHFPDTPHFDAKSNVAIYASFLFNTITSLPAVCLGLLLILLDSLSYGVIIFPPSSQNSAIPATAPQVGVQMFLVSTVISQLACTIFSGFEGANASMQIEVMPFLYLIAASVENRMTNGAAAVDKDAILATIMTAFAMSTILTGIVFFALAYFKLGNLIQFFPRQVLIGCIGGIGWFLIVTGIEITSHLEPELSFEFIAKLFDPAILLLWGMSFGLAVLLKCLQLKISHPLFVPAFYCVVPILFYVITYAIGFSLQDLRDIGLLFNISGELLPFYTLWTYYNGLKGVDWITVLSTIPIQCSLVFFALLHVPINIPALGVSTAHKYDMNNELYCHGISNFAAGLAGVPQNYLVYSNSLLVMRCGGASRIAGALLTIGTATLWLAGGDVIRYVPTILIGCLIFHLGIDLLLESLVDTLHLPISRLEYFTILCIVFVMGVFGFTEGIVLGMCLALLFFVLEYSRESVILETFDGAFSTVRRSIEQQDCLDQLKSSIQGVKLYGFLFFGVIAQVEQYFDFVIGGNENQDLSTPVKFVLLDFTLVKGIDLSALQGLQRLKEKTDANKVQMIFCNIGKSEEPIIKSGIFSHKPTASNLIVLKFDGIQTALEYCENEILREANLQKKPKHFSGGSDLKKEDNSFLYEIFQSSNRHLAQTVAQFFTLIEFSEGELVWDAGQDGVSLVIVQTGSFQLRVVLTEIGEEKIVESYLPGNW</sequence>
<evidence type="ECO:0000256" key="1">
    <source>
        <dbReference type="ARBA" id="ARBA00004141"/>
    </source>
</evidence>
<feature type="transmembrane region" description="Helical" evidence="6">
    <location>
        <begin position="705"/>
        <end position="737"/>
    </location>
</feature>
<keyword evidence="4 6" id="KW-0472">Membrane</keyword>
<dbReference type="InterPro" id="IPR036513">
    <property type="entry name" value="STAS_dom_sf"/>
</dbReference>
<evidence type="ECO:0000259" key="7">
    <source>
        <dbReference type="PROSITE" id="PS50042"/>
    </source>
</evidence>
<proteinExistence type="predicted"/>
<feature type="compositionally biased region" description="Pro residues" evidence="5">
    <location>
        <begin position="92"/>
        <end position="101"/>
    </location>
</feature>
<feature type="transmembrane region" description="Helical" evidence="6">
    <location>
        <begin position="645"/>
        <end position="664"/>
    </location>
</feature>
<feature type="domain" description="Cyclic nucleotide-binding" evidence="7">
    <location>
        <begin position="921"/>
        <end position="989"/>
    </location>
</feature>
<evidence type="ECO:0000256" key="2">
    <source>
        <dbReference type="ARBA" id="ARBA00022692"/>
    </source>
</evidence>
<dbReference type="PANTHER" id="PTHR43310:SF4">
    <property type="entry name" value="AFR304WP"/>
    <property type="match status" value="1"/>
</dbReference>
<feature type="transmembrane region" description="Helical" evidence="6">
    <location>
        <begin position="445"/>
        <end position="465"/>
    </location>
</feature>
<keyword evidence="9" id="KW-1185">Reference proteome</keyword>
<organism evidence="8 9">
    <name type="scientific">Physocladia obscura</name>
    <dbReference type="NCBI Taxonomy" id="109957"/>
    <lineage>
        <taxon>Eukaryota</taxon>
        <taxon>Fungi</taxon>
        <taxon>Fungi incertae sedis</taxon>
        <taxon>Chytridiomycota</taxon>
        <taxon>Chytridiomycota incertae sedis</taxon>
        <taxon>Chytridiomycetes</taxon>
        <taxon>Chytridiales</taxon>
        <taxon>Chytriomycetaceae</taxon>
        <taxon>Physocladia</taxon>
    </lineage>
</organism>
<evidence type="ECO:0000256" key="3">
    <source>
        <dbReference type="ARBA" id="ARBA00022989"/>
    </source>
</evidence>
<keyword evidence="2 6" id="KW-0812">Transmembrane</keyword>
<feature type="compositionally biased region" description="Basic and acidic residues" evidence="5">
    <location>
        <begin position="221"/>
        <end position="231"/>
    </location>
</feature>
<dbReference type="SUPFAM" id="SSF51206">
    <property type="entry name" value="cAMP-binding domain-like"/>
    <property type="match status" value="1"/>
</dbReference>
<feature type="transmembrane region" description="Helical" evidence="6">
    <location>
        <begin position="670"/>
        <end position="693"/>
    </location>
</feature>
<evidence type="ECO:0000256" key="4">
    <source>
        <dbReference type="ARBA" id="ARBA00023136"/>
    </source>
</evidence>
<accession>A0AAD5SV15</accession>
<dbReference type="InterPro" id="IPR052706">
    <property type="entry name" value="Membrane-Transporter-like"/>
</dbReference>
<feature type="region of interest" description="Disordered" evidence="5">
    <location>
        <begin position="1"/>
        <end position="57"/>
    </location>
</feature>
<dbReference type="CDD" id="cd07042">
    <property type="entry name" value="STAS_SulP_like_sulfate_transporter"/>
    <property type="match status" value="1"/>
</dbReference>
<feature type="region of interest" description="Disordered" evidence="5">
    <location>
        <begin position="221"/>
        <end position="242"/>
    </location>
</feature>
<dbReference type="PROSITE" id="PS50042">
    <property type="entry name" value="CNMP_BINDING_3"/>
    <property type="match status" value="1"/>
</dbReference>
<evidence type="ECO:0000313" key="9">
    <source>
        <dbReference type="Proteomes" id="UP001211907"/>
    </source>
</evidence>
<feature type="transmembrane region" description="Helical" evidence="6">
    <location>
        <begin position="612"/>
        <end position="633"/>
    </location>
</feature>
<feature type="compositionally biased region" description="Low complexity" evidence="5">
    <location>
        <begin position="23"/>
        <end position="57"/>
    </location>
</feature>
<feature type="transmembrane region" description="Helical" evidence="6">
    <location>
        <begin position="541"/>
        <end position="558"/>
    </location>
</feature>
<gene>
    <name evidence="8" type="ORF">HK100_004424</name>
</gene>
<feature type="transmembrane region" description="Helical" evidence="6">
    <location>
        <begin position="310"/>
        <end position="332"/>
    </location>
</feature>
<evidence type="ECO:0000313" key="8">
    <source>
        <dbReference type="EMBL" id="KAJ3102096.1"/>
    </source>
</evidence>
<keyword evidence="3 6" id="KW-1133">Transmembrane helix</keyword>
<protein>
    <recommendedName>
        <fullName evidence="7">Cyclic nucleotide-binding domain-containing protein</fullName>
    </recommendedName>
</protein>
<dbReference type="Pfam" id="PF00916">
    <property type="entry name" value="Sulfate_transp"/>
    <property type="match status" value="1"/>
</dbReference>
<dbReference type="Gene3D" id="3.30.750.24">
    <property type="entry name" value="STAS domain"/>
    <property type="match status" value="1"/>
</dbReference>
<dbReference type="InterPro" id="IPR002645">
    <property type="entry name" value="STAS_dom"/>
</dbReference>
<evidence type="ECO:0000256" key="6">
    <source>
        <dbReference type="SAM" id="Phobius"/>
    </source>
</evidence>
<feature type="transmembrane region" description="Helical" evidence="6">
    <location>
        <begin position="515"/>
        <end position="535"/>
    </location>
</feature>
<dbReference type="AlphaFoldDB" id="A0AAD5SV15"/>
<feature type="transmembrane region" description="Helical" evidence="6">
    <location>
        <begin position="570"/>
        <end position="592"/>
    </location>
</feature>
<comment type="subcellular location">
    <subcellularLocation>
        <location evidence="1">Membrane</location>
        <topology evidence="1">Multi-pass membrane protein</topology>
    </subcellularLocation>
</comment>
<dbReference type="Pfam" id="PF01740">
    <property type="entry name" value="STAS"/>
    <property type="match status" value="1"/>
</dbReference>
<dbReference type="InterPro" id="IPR000595">
    <property type="entry name" value="cNMP-bd_dom"/>
</dbReference>
<dbReference type="SUPFAM" id="SSF52091">
    <property type="entry name" value="SpoIIaa-like"/>
    <property type="match status" value="1"/>
</dbReference>
<dbReference type="InterPro" id="IPR011547">
    <property type="entry name" value="SLC26A/SulP_dom"/>
</dbReference>
<name>A0AAD5SV15_9FUNG</name>
<dbReference type="PANTHER" id="PTHR43310">
    <property type="entry name" value="SULFATE TRANSPORTER YBAR-RELATED"/>
    <property type="match status" value="1"/>
</dbReference>
<dbReference type="GO" id="GO:0016020">
    <property type="term" value="C:membrane"/>
    <property type="evidence" value="ECO:0007669"/>
    <property type="project" value="UniProtKB-SubCell"/>
</dbReference>
<feature type="transmembrane region" description="Helical" evidence="6">
    <location>
        <begin position="407"/>
        <end position="433"/>
    </location>
</feature>
<evidence type="ECO:0000256" key="5">
    <source>
        <dbReference type="SAM" id="MobiDB-lite"/>
    </source>
</evidence>
<dbReference type="EMBL" id="JADGJH010002187">
    <property type="protein sequence ID" value="KAJ3102096.1"/>
    <property type="molecule type" value="Genomic_DNA"/>
</dbReference>
<feature type="transmembrane region" description="Helical" evidence="6">
    <location>
        <begin position="485"/>
        <end position="503"/>
    </location>
</feature>
<reference evidence="8" key="1">
    <citation type="submission" date="2020-05" db="EMBL/GenBank/DDBJ databases">
        <title>Phylogenomic resolution of chytrid fungi.</title>
        <authorList>
            <person name="Stajich J.E."/>
            <person name="Amses K."/>
            <person name="Simmons R."/>
            <person name="Seto K."/>
            <person name="Myers J."/>
            <person name="Bonds A."/>
            <person name="Quandt C.A."/>
            <person name="Barry K."/>
            <person name="Liu P."/>
            <person name="Grigoriev I."/>
            <person name="Longcore J.E."/>
            <person name="James T.Y."/>
        </authorList>
    </citation>
    <scope>NUCLEOTIDE SEQUENCE</scope>
    <source>
        <strain evidence="8">JEL0513</strain>
    </source>
</reference>
<dbReference type="Proteomes" id="UP001211907">
    <property type="component" value="Unassembled WGS sequence"/>
</dbReference>
<comment type="caution">
    <text evidence="8">The sequence shown here is derived from an EMBL/GenBank/DDBJ whole genome shotgun (WGS) entry which is preliminary data.</text>
</comment>
<dbReference type="InterPro" id="IPR018490">
    <property type="entry name" value="cNMP-bd_dom_sf"/>
</dbReference>
<feature type="region of interest" description="Disordered" evidence="5">
    <location>
        <begin position="86"/>
        <end position="107"/>
    </location>
</feature>